<dbReference type="AlphaFoldDB" id="A0A6J7DL10"/>
<proteinExistence type="predicted"/>
<dbReference type="Gene3D" id="2.60.40.10">
    <property type="entry name" value="Immunoglobulins"/>
    <property type="match status" value="1"/>
</dbReference>
<protein>
    <submittedName>
        <fullName evidence="1">Unannotated protein</fullName>
    </submittedName>
</protein>
<accession>A0A6J7DL10</accession>
<reference evidence="1" key="1">
    <citation type="submission" date="2020-05" db="EMBL/GenBank/DDBJ databases">
        <authorList>
            <person name="Chiriac C."/>
            <person name="Salcher M."/>
            <person name="Ghai R."/>
            <person name="Kavagutti S V."/>
        </authorList>
    </citation>
    <scope>NUCLEOTIDE SEQUENCE</scope>
</reference>
<dbReference type="InterPro" id="IPR013783">
    <property type="entry name" value="Ig-like_fold"/>
</dbReference>
<evidence type="ECO:0000313" key="1">
    <source>
        <dbReference type="EMBL" id="CAB4871176.1"/>
    </source>
</evidence>
<name>A0A6J7DL10_9ZZZZ</name>
<organism evidence="1">
    <name type="scientific">freshwater metagenome</name>
    <dbReference type="NCBI Taxonomy" id="449393"/>
    <lineage>
        <taxon>unclassified sequences</taxon>
        <taxon>metagenomes</taxon>
        <taxon>ecological metagenomes</taxon>
    </lineage>
</organism>
<dbReference type="EMBL" id="CAFBLH010000030">
    <property type="protein sequence ID" value="CAB4871176.1"/>
    <property type="molecule type" value="Genomic_DNA"/>
</dbReference>
<dbReference type="SUPFAM" id="SSF55486">
    <property type="entry name" value="Metalloproteases ('zincins'), catalytic domain"/>
    <property type="match status" value="1"/>
</dbReference>
<sequence>MYMRRRTSSLIVLVLTSSLINFAPARASDPRPVDVVSVTWPGAAAIPSTVQEISHLIDSDVNVRWKTFTTLVGDTKDRTTDFVSGKILDAPIELKIRMACTGTASSTFMYGVRNEAYKRLGITDFNNRYLVIVAPESGCIWSGRTLLGSPTSTNGIVVLHNSGSAFIITHELGHTFGLGHTNFLRCGSGAKDGAWGADCKAVEYGGVVDVMGNLNTQSPLNTYHQWRMGLLDDSQVKQVWQSETVQLSPSDFANGIRAIYIRDGQSAYWIEYRRANPGLSYKAGLVVFRLDPPPVSSIVSPNSEDMVASEFGTELGTDVWMLNLDNYTYVLSQMSGSMSALSATTFSGNVVLNAQINGDKASVMITKKADITPPPTPVLSNPATWIVPSAEILESGYDDIDTEIANFQSKIDGVVSNVKASEVENWYPTYLQPFTVPKTLQVRDLSEGSYTLSIRATDLVGNVSEWSDPVKVTIDRARPIVTSDFKTTAITGNQVDLAWAGAKDAGSGVCLTNIVNNEGVINQSSSDSKVPNLTISNGEALTGKAQVFDCLGNGVVGDLTVSTTVLSADKSTRSGKWSMGSSSSGITSLKCTGKCSASFSAKGHADVLVGAGAAVVAVGGKPIANIADSKLAILRIGASIDVGKTKRIIRVSGANFTVFGLNLVTSTFTNINNLDRLPTISDLSLLDPEQDSLGQYGFNSTDLSQEWSVYPMDGGTSTDAATLDLCGALYPSELKRLARRQVIATKKDSPYTFLSTEVVAYSSSAAAKQAHIELMKAFAQCTVNKGYIDASGVSVPYVFKEILNLPTGLVDTGSRLIVRAQIDTGSQARELFGIYQFNNEMFTGLYVMTTPEKTMTDAQVQSWLQVAVTMANRLNGKAA</sequence>
<gene>
    <name evidence="1" type="ORF">UFOPK3342_00984</name>
</gene>